<protein>
    <recommendedName>
        <fullName evidence="2">TNase-like domain-containing protein</fullName>
    </recommendedName>
</protein>
<accession>A0A7K1UHG0</accession>
<dbReference type="Gene3D" id="2.40.50.90">
    <property type="match status" value="1"/>
</dbReference>
<sequence length="184" mass="20387">MNPPPQRPGRQPLSRGIWVWAGIILVAVLAAAVLGWWQSRPPELPEGFSDEASAAEVVRIVDADTIIVELHGEQERVRLLNIDAPETVHPHQPVECGGPEATEAINGLLSPGDVVVLEFDEELRDRYDRLLAGVFAEELFINEELARQGWAEPVYFAPNDRYLEVIEEAWAQAEAEGLGLFSLC</sequence>
<reference evidence="3 4" key="1">
    <citation type="submission" date="2019-12" db="EMBL/GenBank/DDBJ databases">
        <title>Nesterenkonia muleiensis sp. nov., a novel actinobacterium isolated from sap of Populus euphratica.</title>
        <authorList>
            <person name="Wang R."/>
        </authorList>
    </citation>
    <scope>NUCLEOTIDE SEQUENCE [LARGE SCALE GENOMIC DNA]</scope>
    <source>
        <strain evidence="3 4">F10</strain>
    </source>
</reference>
<keyword evidence="1" id="KW-0812">Transmembrane</keyword>
<gene>
    <name evidence="3" type="ORF">GNZ21_05820</name>
</gene>
<comment type="caution">
    <text evidence="3">The sequence shown here is derived from an EMBL/GenBank/DDBJ whole genome shotgun (WGS) entry which is preliminary data.</text>
</comment>
<feature type="domain" description="TNase-like" evidence="2">
    <location>
        <begin position="51"/>
        <end position="183"/>
    </location>
</feature>
<dbReference type="InterPro" id="IPR016071">
    <property type="entry name" value="Staphylococal_nuclease_OB-fold"/>
</dbReference>
<dbReference type="SUPFAM" id="SSF50199">
    <property type="entry name" value="Staphylococcal nuclease"/>
    <property type="match status" value="1"/>
</dbReference>
<dbReference type="SMART" id="SM00318">
    <property type="entry name" value="SNc"/>
    <property type="match status" value="1"/>
</dbReference>
<keyword evidence="4" id="KW-1185">Reference proteome</keyword>
<keyword evidence="1" id="KW-1133">Transmembrane helix</keyword>
<evidence type="ECO:0000256" key="1">
    <source>
        <dbReference type="SAM" id="Phobius"/>
    </source>
</evidence>
<dbReference type="AlphaFoldDB" id="A0A7K1UHG0"/>
<evidence type="ECO:0000313" key="4">
    <source>
        <dbReference type="Proteomes" id="UP000460157"/>
    </source>
</evidence>
<dbReference type="EMBL" id="WRPM01000038">
    <property type="protein sequence ID" value="MVT25879.1"/>
    <property type="molecule type" value="Genomic_DNA"/>
</dbReference>
<dbReference type="Proteomes" id="UP000460157">
    <property type="component" value="Unassembled WGS sequence"/>
</dbReference>
<dbReference type="RefSeq" id="WP_157322267.1">
    <property type="nucleotide sequence ID" value="NZ_BMFX01000001.1"/>
</dbReference>
<evidence type="ECO:0000259" key="2">
    <source>
        <dbReference type="PROSITE" id="PS50830"/>
    </source>
</evidence>
<dbReference type="PROSITE" id="PS50830">
    <property type="entry name" value="TNASE_3"/>
    <property type="match status" value="1"/>
</dbReference>
<evidence type="ECO:0000313" key="3">
    <source>
        <dbReference type="EMBL" id="MVT25879.1"/>
    </source>
</evidence>
<dbReference type="Pfam" id="PF00565">
    <property type="entry name" value="SNase"/>
    <property type="match status" value="1"/>
</dbReference>
<dbReference type="OrthoDB" id="5241375at2"/>
<organism evidence="3 4">
    <name type="scientific">Nesterenkonia alkaliphila</name>
    <dbReference type="NCBI Taxonomy" id="1463631"/>
    <lineage>
        <taxon>Bacteria</taxon>
        <taxon>Bacillati</taxon>
        <taxon>Actinomycetota</taxon>
        <taxon>Actinomycetes</taxon>
        <taxon>Micrococcales</taxon>
        <taxon>Micrococcaceae</taxon>
        <taxon>Nesterenkonia</taxon>
    </lineage>
</organism>
<keyword evidence="1" id="KW-0472">Membrane</keyword>
<name>A0A7K1UHG0_9MICC</name>
<dbReference type="InterPro" id="IPR035437">
    <property type="entry name" value="SNase_OB-fold_sf"/>
</dbReference>
<proteinExistence type="predicted"/>
<feature type="transmembrane region" description="Helical" evidence="1">
    <location>
        <begin position="17"/>
        <end position="37"/>
    </location>
</feature>